<evidence type="ECO:0000259" key="4">
    <source>
        <dbReference type="PROSITE" id="PS51294"/>
    </source>
</evidence>
<dbReference type="InterPro" id="IPR050560">
    <property type="entry name" value="MYB_TF"/>
</dbReference>
<keyword evidence="6" id="KW-1185">Reference proteome</keyword>
<dbReference type="Gene3D" id="1.10.10.60">
    <property type="entry name" value="Homeodomain-like"/>
    <property type="match status" value="1"/>
</dbReference>
<evidence type="ECO:0000259" key="3">
    <source>
        <dbReference type="PROSITE" id="PS51293"/>
    </source>
</evidence>
<reference evidence="5 6" key="1">
    <citation type="submission" date="2016-05" db="EMBL/GenBank/DDBJ databases">
        <title>Nuclear genome of Blastocystis sp. subtype 1 NandII.</title>
        <authorList>
            <person name="Gentekaki E."/>
            <person name="Curtis B."/>
            <person name="Stairs C."/>
            <person name="Eme L."/>
            <person name="Herman E."/>
            <person name="Klimes V."/>
            <person name="Arias M.C."/>
            <person name="Elias M."/>
            <person name="Hilliou F."/>
            <person name="Klute M."/>
            <person name="Malik S.-B."/>
            <person name="Pightling A."/>
            <person name="Rachubinski R."/>
            <person name="Salas D."/>
            <person name="Schlacht A."/>
            <person name="Suga H."/>
            <person name="Archibald J."/>
            <person name="Ball S.G."/>
            <person name="Clark G."/>
            <person name="Dacks J."/>
            <person name="Van Der Giezen M."/>
            <person name="Tsaousis A."/>
            <person name="Roger A."/>
        </authorList>
    </citation>
    <scope>NUCLEOTIDE SEQUENCE [LARGE SCALE GENOMIC DNA]</scope>
    <source>
        <strain evidence="6">ATCC 50177 / NandII</strain>
    </source>
</reference>
<feature type="domain" description="SANT" evidence="3">
    <location>
        <begin position="191"/>
        <end position="246"/>
    </location>
</feature>
<dbReference type="InterPro" id="IPR001005">
    <property type="entry name" value="SANT/Myb"/>
</dbReference>
<dbReference type="OrthoDB" id="2143914at2759"/>
<name>A0A196SJ86_BLAHN</name>
<dbReference type="CDD" id="cd00167">
    <property type="entry name" value="SANT"/>
    <property type="match status" value="1"/>
</dbReference>
<dbReference type="AlphaFoldDB" id="A0A196SJ86"/>
<dbReference type="STRING" id="478820.A0A196SJ86"/>
<dbReference type="InterPro" id="IPR017884">
    <property type="entry name" value="SANT_dom"/>
</dbReference>
<dbReference type="GO" id="GO:0000981">
    <property type="term" value="F:DNA-binding transcription factor activity, RNA polymerase II-specific"/>
    <property type="evidence" value="ECO:0007669"/>
    <property type="project" value="TreeGrafter"/>
</dbReference>
<feature type="domain" description="HTH myb-type" evidence="4">
    <location>
        <begin position="195"/>
        <end position="244"/>
    </location>
</feature>
<proteinExistence type="predicted"/>
<dbReference type="GO" id="GO:0000978">
    <property type="term" value="F:RNA polymerase II cis-regulatory region sequence-specific DNA binding"/>
    <property type="evidence" value="ECO:0007669"/>
    <property type="project" value="TreeGrafter"/>
</dbReference>
<protein>
    <submittedName>
        <fullName evidence="5">Myb domain protein 3r-5</fullName>
    </submittedName>
</protein>
<evidence type="ECO:0000256" key="1">
    <source>
        <dbReference type="SAM" id="MobiDB-lite"/>
    </source>
</evidence>
<dbReference type="SUPFAM" id="SSF46689">
    <property type="entry name" value="Homeodomain-like"/>
    <property type="match status" value="1"/>
</dbReference>
<dbReference type="InterPro" id="IPR009057">
    <property type="entry name" value="Homeodomain-like_sf"/>
</dbReference>
<feature type="region of interest" description="Disordered" evidence="1">
    <location>
        <begin position="168"/>
        <end position="196"/>
    </location>
</feature>
<feature type="compositionally biased region" description="Acidic residues" evidence="1">
    <location>
        <begin position="170"/>
        <end position="180"/>
    </location>
</feature>
<dbReference type="PROSITE" id="PS50090">
    <property type="entry name" value="MYB_LIKE"/>
    <property type="match status" value="1"/>
</dbReference>
<evidence type="ECO:0000313" key="5">
    <source>
        <dbReference type="EMBL" id="OAO16004.1"/>
    </source>
</evidence>
<dbReference type="Pfam" id="PF00249">
    <property type="entry name" value="Myb_DNA-binding"/>
    <property type="match status" value="1"/>
</dbReference>
<dbReference type="PANTHER" id="PTHR45614">
    <property type="entry name" value="MYB PROTEIN-RELATED"/>
    <property type="match status" value="1"/>
</dbReference>
<dbReference type="GO" id="GO:0005634">
    <property type="term" value="C:nucleus"/>
    <property type="evidence" value="ECO:0007669"/>
    <property type="project" value="TreeGrafter"/>
</dbReference>
<evidence type="ECO:0000313" key="6">
    <source>
        <dbReference type="Proteomes" id="UP000078348"/>
    </source>
</evidence>
<dbReference type="SMART" id="SM00717">
    <property type="entry name" value="SANT"/>
    <property type="match status" value="2"/>
</dbReference>
<organism evidence="5 6">
    <name type="scientific">Blastocystis sp. subtype 1 (strain ATCC 50177 / NandII)</name>
    <dbReference type="NCBI Taxonomy" id="478820"/>
    <lineage>
        <taxon>Eukaryota</taxon>
        <taxon>Sar</taxon>
        <taxon>Stramenopiles</taxon>
        <taxon>Bigyra</taxon>
        <taxon>Opalozoa</taxon>
        <taxon>Opalinata</taxon>
        <taxon>Blastocystidae</taxon>
        <taxon>Blastocystis</taxon>
    </lineage>
</organism>
<dbReference type="PROSITE" id="PS51294">
    <property type="entry name" value="HTH_MYB"/>
    <property type="match status" value="1"/>
</dbReference>
<dbReference type="PROSITE" id="PS51293">
    <property type="entry name" value="SANT"/>
    <property type="match status" value="1"/>
</dbReference>
<feature type="domain" description="Myb-like" evidence="2">
    <location>
        <begin position="188"/>
        <end position="240"/>
    </location>
</feature>
<accession>A0A196SJ86</accession>
<dbReference type="Proteomes" id="UP000078348">
    <property type="component" value="Unassembled WGS sequence"/>
</dbReference>
<comment type="caution">
    <text evidence="5">The sequence shown here is derived from an EMBL/GenBank/DDBJ whole genome shotgun (WGS) entry which is preliminary data.</text>
</comment>
<dbReference type="EMBL" id="LXWW01000106">
    <property type="protein sequence ID" value="OAO16004.1"/>
    <property type="molecule type" value="Genomic_DNA"/>
</dbReference>
<evidence type="ECO:0000259" key="2">
    <source>
        <dbReference type="PROSITE" id="PS50090"/>
    </source>
</evidence>
<gene>
    <name evidence="5" type="ORF">AV274_2320</name>
</gene>
<dbReference type="InterPro" id="IPR017930">
    <property type="entry name" value="Myb_dom"/>
</dbReference>
<sequence>MQGFVAPPYPYDAGCGAFDNALCSYWCEGCYNPVVPVPCTEQWIDTQCCDVPQLVSRESVAMPNLLLSQPEQDEHNEGLYHASSLTLPCGDEPLSAEPVTTTDSNQETFIASEVQPVHEAGYFQPQLSATSLTESSSETFSGLMVFPTATSFSTPAKVVPQRKARHIQDAEDTDWADTQDTDTALSSGSRSRPVKWSPEECQRLREAVENCGATLRWSEVAKYVGTRTMGQCINKWKNSLCKKRERWTAQSSEQLKELLKKGLSEKEIARLMPQFTYIQLYQQIRKLSSNTKPWAQWEVEKLVKLKQEGTMGDTEIGRCLDNRHRDAVKNMWNHIRKQQGF</sequence>